<dbReference type="RefSeq" id="WP_023483195.1">
    <property type="nucleotide sequence ID" value="NZ_CBCRXL010000076.1"/>
</dbReference>
<dbReference type="GO" id="GO:0016301">
    <property type="term" value="F:kinase activity"/>
    <property type="evidence" value="ECO:0007669"/>
    <property type="project" value="UniProtKB-KW"/>
</dbReference>
<keyword evidence="2 4" id="KW-0418">Kinase</keyword>
<evidence type="ECO:0000256" key="1">
    <source>
        <dbReference type="ARBA" id="ARBA00022679"/>
    </source>
</evidence>
<dbReference type="AlphaFoldDB" id="A0AAP5JR30"/>
<gene>
    <name evidence="4" type="ORF">P7H09_03240</name>
</gene>
<reference evidence="4" key="2">
    <citation type="submission" date="2023-03" db="EMBL/GenBank/DDBJ databases">
        <authorList>
            <person name="Obshta O."/>
            <person name="Zabrodski M.W."/>
            <person name="Soomro T."/>
            <person name="Wilson G."/>
            <person name="Masood F."/>
            <person name="Thebeau J."/>
            <person name="Bezerra Da Silva M.C."/>
            <person name="Raza F."/>
            <person name="Biganski S."/>
            <person name="Jose M."/>
            <person name="Camilli M."/>
            <person name="Kozii I.V."/>
            <person name="Kozii R.V."/>
            <person name="Simko E."/>
            <person name="Wood S.C."/>
        </authorList>
    </citation>
    <scope>NUCLEOTIDE SEQUENCE</scope>
    <source>
        <strain evidence="4">PL001</strain>
    </source>
</reference>
<dbReference type="Gene3D" id="3.40.1190.20">
    <property type="match status" value="1"/>
</dbReference>
<dbReference type="Proteomes" id="UP001259239">
    <property type="component" value="Unassembled WGS sequence"/>
</dbReference>
<dbReference type="GO" id="GO:0005829">
    <property type="term" value="C:cytosol"/>
    <property type="evidence" value="ECO:0007669"/>
    <property type="project" value="TreeGrafter"/>
</dbReference>
<dbReference type="InterPro" id="IPR029056">
    <property type="entry name" value="Ribokinase-like"/>
</dbReference>
<dbReference type="SUPFAM" id="SSF53613">
    <property type="entry name" value="Ribokinase-like"/>
    <property type="match status" value="1"/>
</dbReference>
<evidence type="ECO:0000313" key="4">
    <source>
        <dbReference type="EMBL" id="MDT2250415.1"/>
    </source>
</evidence>
<protein>
    <submittedName>
        <fullName evidence="4">PfkB family carbohydrate kinase</fullName>
    </submittedName>
</protein>
<reference evidence="4" key="1">
    <citation type="journal article" date="2023" name="J. Vet. Diagn. Invest.">
        <title>Oxytetracycline-resistant Paenibacillus larvae identified in commercial beekeeping operations in Saskatchewan using pooled honey sampling.</title>
        <authorList>
            <person name="Obshta O."/>
            <person name="Zabrodski M.W."/>
            <person name="Soomro T."/>
            <person name="Wilson G."/>
            <person name="Masood F."/>
            <person name="Thebeau J."/>
            <person name="Silva M.C.B."/>
            <person name="Biganski S."/>
            <person name="Kozii I.V."/>
            <person name="Koziy R.V."/>
            <person name="Raza M.F."/>
            <person name="Jose M.S."/>
            <person name="Simko E."/>
            <person name="Wood S.C."/>
        </authorList>
    </citation>
    <scope>NUCLEOTIDE SEQUENCE</scope>
    <source>
        <strain evidence="4">PL001</strain>
    </source>
</reference>
<proteinExistence type="predicted"/>
<evidence type="ECO:0000313" key="5">
    <source>
        <dbReference type="Proteomes" id="UP001259239"/>
    </source>
</evidence>
<organism evidence="4 5">
    <name type="scientific">Paenibacillus larvae</name>
    <dbReference type="NCBI Taxonomy" id="1464"/>
    <lineage>
        <taxon>Bacteria</taxon>
        <taxon>Bacillati</taxon>
        <taxon>Bacillota</taxon>
        <taxon>Bacilli</taxon>
        <taxon>Bacillales</taxon>
        <taxon>Paenibacillaceae</taxon>
        <taxon>Paenibacillus</taxon>
    </lineage>
</organism>
<sequence>MNISKTLIQKIRGLQTSKKVLVMGSAVIDVILQLDKLPVTGQDIMAEHKKTIVGGCAYNVTNILKQLNFKHDLIVPVGRGANADLIRKQLKDDNHDIVLEEDTQDNGWNLSIVEKGGERTFITIPGLELNWKSAWAEQIDLSPYDFICLSGYELEGSSGQVVLKTLESKAESCRIVLDPGPRVGYIGQEVWDKMFGRGTILHVNQGELNQLTGEQDVMNGARKAFQMTNQPVIVTLGKDCTLYYTAEGSEVLRVKK</sequence>
<dbReference type="EMBL" id="JARQGV010000004">
    <property type="protein sequence ID" value="MDT2250415.1"/>
    <property type="molecule type" value="Genomic_DNA"/>
</dbReference>
<comment type="caution">
    <text evidence="4">The sequence shown here is derived from an EMBL/GenBank/DDBJ whole genome shotgun (WGS) entry which is preliminary data.</text>
</comment>
<dbReference type="PANTHER" id="PTHR10584">
    <property type="entry name" value="SUGAR KINASE"/>
    <property type="match status" value="1"/>
</dbReference>
<feature type="domain" description="Carbohydrate kinase PfkB" evidence="3">
    <location>
        <begin position="18"/>
        <end position="251"/>
    </location>
</feature>
<name>A0AAP5JR30_9BACL</name>
<evidence type="ECO:0000259" key="3">
    <source>
        <dbReference type="Pfam" id="PF00294"/>
    </source>
</evidence>
<dbReference type="PANTHER" id="PTHR10584:SF166">
    <property type="entry name" value="RIBOKINASE"/>
    <property type="match status" value="1"/>
</dbReference>
<accession>A0AAP5JR30</accession>
<dbReference type="InterPro" id="IPR011611">
    <property type="entry name" value="PfkB_dom"/>
</dbReference>
<keyword evidence="1" id="KW-0808">Transferase</keyword>
<evidence type="ECO:0000256" key="2">
    <source>
        <dbReference type="ARBA" id="ARBA00022777"/>
    </source>
</evidence>
<dbReference type="Pfam" id="PF00294">
    <property type="entry name" value="PfkB"/>
    <property type="match status" value="1"/>
</dbReference>